<dbReference type="InterPro" id="IPR012302">
    <property type="entry name" value="Malic_NAD-bd"/>
</dbReference>
<dbReference type="PANTHER" id="PTHR23406">
    <property type="entry name" value="MALIC ENZYME-RELATED"/>
    <property type="match status" value="1"/>
</dbReference>
<dbReference type="InterPro" id="IPR036291">
    <property type="entry name" value="NAD(P)-bd_dom_sf"/>
</dbReference>
<dbReference type="PANTHER" id="PTHR23406:SF90">
    <property type="entry name" value="MALIC ENZYME-RELATED"/>
    <property type="match status" value="1"/>
</dbReference>
<dbReference type="SUPFAM" id="SSF51735">
    <property type="entry name" value="NAD(P)-binding Rossmann-fold domains"/>
    <property type="match status" value="1"/>
</dbReference>
<dbReference type="Proteomes" id="UP000053660">
    <property type="component" value="Unassembled WGS sequence"/>
</dbReference>
<organism evidence="2 3">
    <name type="scientific">Oesophagostomum dentatum</name>
    <name type="common">Nodular worm</name>
    <dbReference type="NCBI Taxonomy" id="61180"/>
    <lineage>
        <taxon>Eukaryota</taxon>
        <taxon>Metazoa</taxon>
        <taxon>Ecdysozoa</taxon>
        <taxon>Nematoda</taxon>
        <taxon>Chromadorea</taxon>
        <taxon>Rhabditida</taxon>
        <taxon>Rhabditina</taxon>
        <taxon>Rhabditomorpha</taxon>
        <taxon>Strongyloidea</taxon>
        <taxon>Strongylidae</taxon>
        <taxon>Oesophagostomum</taxon>
    </lineage>
</organism>
<evidence type="ECO:0000313" key="3">
    <source>
        <dbReference type="Proteomes" id="UP000053660"/>
    </source>
</evidence>
<keyword evidence="3" id="KW-1185">Reference proteome</keyword>
<proteinExistence type="predicted"/>
<dbReference type="GO" id="GO:0004473">
    <property type="term" value="F:malate dehydrogenase (decarboxylating) (NADP+) activity"/>
    <property type="evidence" value="ECO:0007669"/>
    <property type="project" value="TreeGrafter"/>
</dbReference>
<dbReference type="EMBL" id="KN567913">
    <property type="protein sequence ID" value="KHJ84560.1"/>
    <property type="molecule type" value="Genomic_DNA"/>
</dbReference>
<sequence length="106" mass="11623">MLMHMKSEGANEEQAYSMIYIMMESPGNEETSGAYDSSHVKFVKDMPEIKNLYEIVTTVQPNGIIGVSAQGGAFTPEIMKEMCKIKEQSIIFALSNPAVKAEGTAK</sequence>
<evidence type="ECO:0000259" key="1">
    <source>
        <dbReference type="Pfam" id="PF03949"/>
    </source>
</evidence>
<evidence type="ECO:0000313" key="2">
    <source>
        <dbReference type="EMBL" id="KHJ84560.1"/>
    </source>
</evidence>
<accession>A0A0B1SMX8</accession>
<dbReference type="Pfam" id="PF03949">
    <property type="entry name" value="Malic_M"/>
    <property type="match status" value="1"/>
</dbReference>
<reference evidence="2 3" key="1">
    <citation type="submission" date="2014-03" db="EMBL/GenBank/DDBJ databases">
        <title>Draft genome of the hookworm Oesophagostomum dentatum.</title>
        <authorList>
            <person name="Mitreva M."/>
        </authorList>
    </citation>
    <scope>NUCLEOTIDE SEQUENCE [LARGE SCALE GENOMIC DNA]</scope>
    <source>
        <strain evidence="2 3">OD-Hann</strain>
    </source>
</reference>
<dbReference type="Gene3D" id="3.40.50.720">
    <property type="entry name" value="NAD(P)-binding Rossmann-like Domain"/>
    <property type="match status" value="1"/>
</dbReference>
<dbReference type="OrthoDB" id="5845872at2759"/>
<dbReference type="AlphaFoldDB" id="A0A0B1SMX8"/>
<feature type="domain" description="Malic enzyme NAD-binding" evidence="1">
    <location>
        <begin position="2"/>
        <end position="105"/>
    </location>
</feature>
<dbReference type="GO" id="GO:0005739">
    <property type="term" value="C:mitochondrion"/>
    <property type="evidence" value="ECO:0007669"/>
    <property type="project" value="TreeGrafter"/>
</dbReference>
<dbReference type="GO" id="GO:0006108">
    <property type="term" value="P:malate metabolic process"/>
    <property type="evidence" value="ECO:0007669"/>
    <property type="project" value="TreeGrafter"/>
</dbReference>
<gene>
    <name evidence="2" type="ORF">OESDEN_15724</name>
</gene>
<protein>
    <recommendedName>
        <fullName evidence="1">Malic enzyme NAD-binding domain-containing protein</fullName>
    </recommendedName>
</protein>
<name>A0A0B1SMX8_OESDE</name>
<dbReference type="GO" id="GO:0051287">
    <property type="term" value="F:NAD binding"/>
    <property type="evidence" value="ECO:0007669"/>
    <property type="project" value="InterPro"/>
</dbReference>